<dbReference type="GO" id="GO:0016020">
    <property type="term" value="C:membrane"/>
    <property type="evidence" value="ECO:0007669"/>
    <property type="project" value="UniProtKB-SubCell"/>
</dbReference>
<dbReference type="Gene3D" id="3.30.200.20">
    <property type="entry name" value="Phosphorylase Kinase, domain 1"/>
    <property type="match status" value="1"/>
</dbReference>
<accession>A0ABD1MDC7</accession>
<organism evidence="2 3">
    <name type="scientific">Flemingia macrophylla</name>
    <dbReference type="NCBI Taxonomy" id="520843"/>
    <lineage>
        <taxon>Eukaryota</taxon>
        <taxon>Viridiplantae</taxon>
        <taxon>Streptophyta</taxon>
        <taxon>Embryophyta</taxon>
        <taxon>Tracheophyta</taxon>
        <taxon>Spermatophyta</taxon>
        <taxon>Magnoliopsida</taxon>
        <taxon>eudicotyledons</taxon>
        <taxon>Gunneridae</taxon>
        <taxon>Pentapetalae</taxon>
        <taxon>rosids</taxon>
        <taxon>fabids</taxon>
        <taxon>Fabales</taxon>
        <taxon>Fabaceae</taxon>
        <taxon>Papilionoideae</taxon>
        <taxon>50 kb inversion clade</taxon>
        <taxon>NPAAA clade</taxon>
        <taxon>indigoferoid/millettioid clade</taxon>
        <taxon>Phaseoleae</taxon>
        <taxon>Flemingia</taxon>
    </lineage>
</organism>
<evidence type="ECO:0000256" key="1">
    <source>
        <dbReference type="ARBA" id="ARBA00004479"/>
    </source>
</evidence>
<reference evidence="2 3" key="1">
    <citation type="submission" date="2024-08" db="EMBL/GenBank/DDBJ databases">
        <title>Insights into the chromosomal genome structure of Flemingia macrophylla.</title>
        <authorList>
            <person name="Ding Y."/>
            <person name="Zhao Y."/>
            <person name="Bi W."/>
            <person name="Wu M."/>
            <person name="Zhao G."/>
            <person name="Gong Y."/>
            <person name="Li W."/>
            <person name="Zhang P."/>
        </authorList>
    </citation>
    <scope>NUCLEOTIDE SEQUENCE [LARGE SCALE GENOMIC DNA]</scope>
    <source>
        <strain evidence="2">DYQJB</strain>
        <tissue evidence="2">Leaf</tissue>
    </source>
</reference>
<dbReference type="InterPro" id="IPR051824">
    <property type="entry name" value="LRR_Rcpt-Like_S/T_Kinase"/>
</dbReference>
<name>A0ABD1MDC7_9FABA</name>
<keyword evidence="3" id="KW-1185">Reference proteome</keyword>
<dbReference type="PANTHER" id="PTHR48006:SF47">
    <property type="entry name" value="PHYTOSULFOKINE RECEPTOR 2-LIKE"/>
    <property type="match status" value="1"/>
</dbReference>
<gene>
    <name evidence="2" type="ORF">Fmac_014726</name>
</gene>
<dbReference type="InterPro" id="IPR011009">
    <property type="entry name" value="Kinase-like_dom_sf"/>
</dbReference>
<protein>
    <submittedName>
        <fullName evidence="2">Uncharacterized protein</fullName>
    </submittedName>
</protein>
<dbReference type="PANTHER" id="PTHR48006">
    <property type="entry name" value="LEUCINE-RICH REPEAT-CONTAINING PROTEIN DDB_G0281931-RELATED"/>
    <property type="match status" value="1"/>
</dbReference>
<dbReference type="Proteomes" id="UP001603857">
    <property type="component" value="Unassembled WGS sequence"/>
</dbReference>
<comment type="caution">
    <text evidence="2">The sequence shown here is derived from an EMBL/GenBank/DDBJ whole genome shotgun (WGS) entry which is preliminary data.</text>
</comment>
<comment type="subcellular location">
    <subcellularLocation>
        <location evidence="1">Membrane</location>
        <topology evidence="1">Single-pass type I membrane protein</topology>
    </subcellularLocation>
</comment>
<dbReference type="AlphaFoldDB" id="A0ABD1MDC7"/>
<dbReference type="SUPFAM" id="SSF56112">
    <property type="entry name" value="Protein kinase-like (PK-like)"/>
    <property type="match status" value="1"/>
</dbReference>
<evidence type="ECO:0000313" key="2">
    <source>
        <dbReference type="EMBL" id="KAL2333513.1"/>
    </source>
</evidence>
<sequence length="115" mass="12699">MGDGNFGLVYKAQLSVGVVVVVKKLSPDAFQGFREFTAEMETLSRLRHPQHRQDTRFSLWTLKAGGATGFALVTALCIAIHQRTRDWAPGTCTNTSSWLSLYENFSTTSTKDNGV</sequence>
<proteinExistence type="predicted"/>
<dbReference type="EMBL" id="JBGMDY010000005">
    <property type="protein sequence ID" value="KAL2333513.1"/>
    <property type="molecule type" value="Genomic_DNA"/>
</dbReference>
<evidence type="ECO:0000313" key="3">
    <source>
        <dbReference type="Proteomes" id="UP001603857"/>
    </source>
</evidence>